<keyword evidence="2" id="KW-0732">Signal</keyword>
<proteinExistence type="predicted"/>
<dbReference type="InterPro" id="IPR038765">
    <property type="entry name" value="Papain-like_cys_pep_sf"/>
</dbReference>
<keyword evidence="1" id="KW-1133">Transmembrane helix</keyword>
<keyword evidence="1" id="KW-0472">Membrane</keyword>
<evidence type="ECO:0000256" key="2">
    <source>
        <dbReference type="SAM" id="SignalP"/>
    </source>
</evidence>
<comment type="caution">
    <text evidence="4">The sequence shown here is derived from an EMBL/GenBank/DDBJ whole genome shotgun (WGS) entry which is preliminary data.</text>
</comment>
<name>A0ABW3N5M4_9FLAO</name>
<dbReference type="SUPFAM" id="SSF54001">
    <property type="entry name" value="Cysteine proteinases"/>
    <property type="match status" value="1"/>
</dbReference>
<keyword evidence="5" id="KW-1185">Reference proteome</keyword>
<reference evidence="5" key="1">
    <citation type="journal article" date="2019" name="Int. J. Syst. Evol. Microbiol.">
        <title>The Global Catalogue of Microorganisms (GCM) 10K type strain sequencing project: providing services to taxonomists for standard genome sequencing and annotation.</title>
        <authorList>
            <consortium name="The Broad Institute Genomics Platform"/>
            <consortium name="The Broad Institute Genome Sequencing Center for Infectious Disease"/>
            <person name="Wu L."/>
            <person name="Ma J."/>
        </authorList>
    </citation>
    <scope>NUCLEOTIDE SEQUENCE [LARGE SCALE GENOMIC DNA]</scope>
    <source>
        <strain evidence="5">CCUG 62215</strain>
    </source>
</reference>
<dbReference type="Pfam" id="PF12969">
    <property type="entry name" value="DUF3857"/>
    <property type="match status" value="1"/>
</dbReference>
<dbReference type="InterPro" id="IPR024618">
    <property type="entry name" value="DUF3857"/>
</dbReference>
<keyword evidence="1" id="KW-0812">Transmembrane</keyword>
<evidence type="ECO:0000256" key="1">
    <source>
        <dbReference type="SAM" id="Phobius"/>
    </source>
</evidence>
<dbReference type="Proteomes" id="UP001597013">
    <property type="component" value="Unassembled WGS sequence"/>
</dbReference>
<accession>A0ABW3N5M4</accession>
<dbReference type="Gene3D" id="3.10.620.30">
    <property type="match status" value="1"/>
</dbReference>
<feature type="domain" description="DUF3857" evidence="3">
    <location>
        <begin position="70"/>
        <end position="231"/>
    </location>
</feature>
<protein>
    <submittedName>
        <fullName evidence="4">DUF3857 domain-containing transglutaminase family protein</fullName>
    </submittedName>
</protein>
<feature type="signal peptide" evidence="2">
    <location>
        <begin position="1"/>
        <end position="25"/>
    </location>
</feature>
<feature type="transmembrane region" description="Helical" evidence="1">
    <location>
        <begin position="680"/>
        <end position="698"/>
    </location>
</feature>
<organism evidence="4 5">
    <name type="scientific">Winogradskyella litorisediminis</name>
    <dbReference type="NCBI Taxonomy" id="1156618"/>
    <lineage>
        <taxon>Bacteria</taxon>
        <taxon>Pseudomonadati</taxon>
        <taxon>Bacteroidota</taxon>
        <taxon>Flavobacteriia</taxon>
        <taxon>Flavobacteriales</taxon>
        <taxon>Flavobacteriaceae</taxon>
        <taxon>Winogradskyella</taxon>
    </lineage>
</organism>
<sequence length="705" mass="81142">MQNKPTFLKLKSFLFLILISSSLIAQIQKRNTPNWVDIQSYEKAPDIDGDDISFGLLTLLSDEQIHAPKQERYLRTVSKITDNVGVQSGSLISINYDPTYQKLYLHKILVIRDDKVIDKLNLNDFQTIRKESNSENYIYDGSVNATANLSDIRTGDIVDYSYTIVGFNPIDKKFSGMFLLSAYVPIGKINVSILNDSDLNIKLINSEIQSKISSEFGLKKYNWTNTNTTAPEFEENTASWHMHYENLFVSEYDTWNQVVDWAIPIYEKEQQLSKELKTKIASIKNASEYEKDRIKLALKFVQNDIRYLGLESGIGAYKPFKPNKVFEQRFGDCKDKSWLLVNMLREMDIEAYPVLINTTYGKTLGNFLPSPKAFDHVIVKVIDSTKTGRFFDPTITNQEGSFNTIATPNYKNGLVLKQGNSSFEAIQNDDQDLVEIFDIFNVNGIGNDMTLNVTTVYRGSEADMMRGVLKSNSLTSLNKDYRDYYKNLYGEVEIIEAMIFEDDTLSNKITIEESYRLDKVWEPVIGDDNQIGLNFMPYSFYNNIVFPTEKNRKTPFSLYYPIHKKHKVTIKLPMSWGFTPDSKQINNEHFKFSYKSKANRRKDILYLDYEYINKKDAVAPEDFLQFYNDCKAVEENFSMYLFIPKSAAKMSSLFSNKKTKVTPKISNTSETKSQSDTVNIIFLVLIGFGIVGLVSYVIKNNRKYK</sequence>
<evidence type="ECO:0000313" key="5">
    <source>
        <dbReference type="Proteomes" id="UP001597013"/>
    </source>
</evidence>
<gene>
    <name evidence="4" type="ORF">ACFQ1Q_01180</name>
</gene>
<dbReference type="EMBL" id="JBHTJL010000003">
    <property type="protein sequence ID" value="MFD1061840.1"/>
    <property type="molecule type" value="Genomic_DNA"/>
</dbReference>
<dbReference type="RefSeq" id="WP_386127125.1">
    <property type="nucleotide sequence ID" value="NZ_JBHTJL010000003.1"/>
</dbReference>
<evidence type="ECO:0000259" key="3">
    <source>
        <dbReference type="Pfam" id="PF12969"/>
    </source>
</evidence>
<dbReference type="Gene3D" id="2.60.40.3140">
    <property type="match status" value="1"/>
</dbReference>
<evidence type="ECO:0000313" key="4">
    <source>
        <dbReference type="EMBL" id="MFD1061840.1"/>
    </source>
</evidence>
<dbReference type="Gene3D" id="2.60.120.1130">
    <property type="match status" value="1"/>
</dbReference>
<feature type="chain" id="PRO_5047187028" evidence="2">
    <location>
        <begin position="26"/>
        <end position="705"/>
    </location>
</feature>